<evidence type="ECO:0000256" key="5">
    <source>
        <dbReference type="ARBA" id="ARBA00022692"/>
    </source>
</evidence>
<dbReference type="EMBL" id="JAJTTC010000004">
    <property type="protein sequence ID" value="MCF0063199.1"/>
    <property type="molecule type" value="Genomic_DNA"/>
</dbReference>
<reference evidence="10" key="1">
    <citation type="submission" date="2021-12" db="EMBL/GenBank/DDBJ databases">
        <title>Novel species in genus Dyadobacter.</title>
        <authorList>
            <person name="Ma C."/>
        </authorList>
    </citation>
    <scope>NUCLEOTIDE SEQUENCE</scope>
    <source>
        <strain evidence="10">LJ419</strain>
    </source>
</reference>
<feature type="transmembrane region" description="Helical" evidence="8">
    <location>
        <begin position="103"/>
        <end position="123"/>
    </location>
</feature>
<keyword evidence="7 8" id="KW-0472">Membrane</keyword>
<dbReference type="Proteomes" id="UP001139000">
    <property type="component" value="Unassembled WGS sequence"/>
</dbReference>
<evidence type="ECO:0000313" key="11">
    <source>
        <dbReference type="Proteomes" id="UP001139000"/>
    </source>
</evidence>
<dbReference type="InterPro" id="IPR050297">
    <property type="entry name" value="LipidA_mod_glycosyltrf_83"/>
</dbReference>
<dbReference type="PANTHER" id="PTHR33908">
    <property type="entry name" value="MANNOSYLTRANSFERASE YKCB-RELATED"/>
    <property type="match status" value="1"/>
</dbReference>
<feature type="transmembrane region" description="Helical" evidence="8">
    <location>
        <begin position="251"/>
        <end position="269"/>
    </location>
</feature>
<dbReference type="RefSeq" id="WP_234656219.1">
    <property type="nucleotide sequence ID" value="NZ_CP094997.1"/>
</dbReference>
<evidence type="ECO:0000256" key="4">
    <source>
        <dbReference type="ARBA" id="ARBA00022679"/>
    </source>
</evidence>
<evidence type="ECO:0000256" key="2">
    <source>
        <dbReference type="ARBA" id="ARBA00022475"/>
    </source>
</evidence>
<dbReference type="GO" id="GO:0016763">
    <property type="term" value="F:pentosyltransferase activity"/>
    <property type="evidence" value="ECO:0007669"/>
    <property type="project" value="TreeGrafter"/>
</dbReference>
<feature type="transmembrane region" description="Helical" evidence="8">
    <location>
        <begin position="157"/>
        <end position="185"/>
    </location>
</feature>
<dbReference type="GO" id="GO:0009103">
    <property type="term" value="P:lipopolysaccharide biosynthetic process"/>
    <property type="evidence" value="ECO:0007669"/>
    <property type="project" value="UniProtKB-ARBA"/>
</dbReference>
<dbReference type="PANTHER" id="PTHR33908:SF11">
    <property type="entry name" value="MEMBRANE PROTEIN"/>
    <property type="match status" value="1"/>
</dbReference>
<evidence type="ECO:0000256" key="6">
    <source>
        <dbReference type="ARBA" id="ARBA00022989"/>
    </source>
</evidence>
<evidence type="ECO:0000256" key="1">
    <source>
        <dbReference type="ARBA" id="ARBA00004651"/>
    </source>
</evidence>
<feature type="transmembrane region" description="Helical" evidence="8">
    <location>
        <begin position="339"/>
        <end position="361"/>
    </location>
</feature>
<feature type="transmembrane region" description="Helical" evidence="8">
    <location>
        <begin position="73"/>
        <end position="91"/>
    </location>
</feature>
<name>A0A9X1PMU5_9BACT</name>
<accession>A0A9X1PMU5</accession>
<keyword evidence="6 8" id="KW-1133">Transmembrane helix</keyword>
<dbReference type="InterPro" id="IPR038731">
    <property type="entry name" value="RgtA/B/C-like"/>
</dbReference>
<gene>
    <name evidence="10" type="ORF">LXM26_16945</name>
</gene>
<dbReference type="Pfam" id="PF13231">
    <property type="entry name" value="PMT_2"/>
    <property type="match status" value="1"/>
</dbReference>
<keyword evidence="2" id="KW-1003">Cell membrane</keyword>
<feature type="domain" description="Glycosyltransferase RgtA/B/C/D-like" evidence="9">
    <location>
        <begin position="51"/>
        <end position="215"/>
    </location>
</feature>
<evidence type="ECO:0000256" key="3">
    <source>
        <dbReference type="ARBA" id="ARBA00022676"/>
    </source>
</evidence>
<evidence type="ECO:0000313" key="10">
    <source>
        <dbReference type="EMBL" id="MCF0063199.1"/>
    </source>
</evidence>
<feature type="transmembrane region" description="Helical" evidence="8">
    <location>
        <begin position="313"/>
        <end position="333"/>
    </location>
</feature>
<keyword evidence="11" id="KW-1185">Reference proteome</keyword>
<organism evidence="10 11">
    <name type="scientific">Dyadobacter chenwenxiniae</name>
    <dbReference type="NCBI Taxonomy" id="2906456"/>
    <lineage>
        <taxon>Bacteria</taxon>
        <taxon>Pseudomonadati</taxon>
        <taxon>Bacteroidota</taxon>
        <taxon>Cytophagia</taxon>
        <taxon>Cytophagales</taxon>
        <taxon>Spirosomataceae</taxon>
        <taxon>Dyadobacter</taxon>
    </lineage>
</organism>
<protein>
    <submittedName>
        <fullName evidence="10">Glycosyltransferase family 39 protein</fullName>
    </submittedName>
</protein>
<proteinExistence type="predicted"/>
<dbReference type="AlphaFoldDB" id="A0A9X1PMU5"/>
<keyword evidence="4" id="KW-0808">Transferase</keyword>
<evidence type="ECO:0000256" key="7">
    <source>
        <dbReference type="ARBA" id="ARBA00023136"/>
    </source>
</evidence>
<evidence type="ECO:0000256" key="8">
    <source>
        <dbReference type="SAM" id="Phobius"/>
    </source>
</evidence>
<comment type="caution">
    <text evidence="10">The sequence shown here is derived from an EMBL/GenBank/DDBJ whole genome shotgun (WGS) entry which is preliminary data.</text>
</comment>
<feature type="transmembrane region" description="Helical" evidence="8">
    <location>
        <begin position="197"/>
        <end position="217"/>
    </location>
</feature>
<dbReference type="GO" id="GO:0005886">
    <property type="term" value="C:plasma membrane"/>
    <property type="evidence" value="ECO:0007669"/>
    <property type="project" value="UniProtKB-SubCell"/>
</dbReference>
<feature type="transmembrane region" description="Helical" evidence="8">
    <location>
        <begin position="12"/>
        <end position="29"/>
    </location>
</feature>
<sequence length="413" mass="46350">MLLPCNSKSAVRWIVVISTLIRCFVAWFTDLGNDEVYYFTYAVQPDLNHFDHPPLIGIFIRIFTGNLYFHHEFFMRLPAIVGAGINTWLIAKSGKLIRNERTGVVAALLYNTSIYTSIISGVFILPDSVQVVFWLAALFCMLQSIRSKSAKSQNRYILWIGIWAGLAIMSKVHGVFLWAGFLVFIVFNRSNWLKNPYLYLSMIITAAISSPILIWNINNDFITWHFHSERVQPEGMGLNGKSFLKTTIGQILYSNPFQFGIYLLLISAIRRKRAFVQDPDLQLLLWCSLPLIGCTTAISLFRDTLPHWSGPGFIGLMLLSAAFVDHLVASAGSKLLERLLISSSGLILLVVLGGLPLIHYYPGTFGKKSAPNVGSGDPTLDLYGWDELMPAFKKIRDKDIGHRRSGHCSPAES</sequence>
<keyword evidence="5 8" id="KW-0812">Transmembrane</keyword>
<comment type="subcellular location">
    <subcellularLocation>
        <location evidence="1">Cell membrane</location>
        <topology evidence="1">Multi-pass membrane protein</topology>
    </subcellularLocation>
</comment>
<feature type="transmembrane region" description="Helical" evidence="8">
    <location>
        <begin position="281"/>
        <end position="301"/>
    </location>
</feature>
<evidence type="ECO:0000259" key="9">
    <source>
        <dbReference type="Pfam" id="PF13231"/>
    </source>
</evidence>
<keyword evidence="3" id="KW-0328">Glycosyltransferase</keyword>